<sequence>MLLGVAMTIGVSVKGEVPILSSIMIRQPEGIEMKQNKWNEIDGIMQQAVEKGVIPGGVVLVARNGMIAKVQAYGWAARYREDRKTLLPQAVQATTNTVYDVASLTKLFTATAVMQLVEQGRISLDVPVVRYLSDFTGEGKESITIRHLLSHTSGLPANLPLYRTPGPPEKRLRVAMEAKPVATPGTRCIYSDIGYMVLGELVHRVSGKSLDQYMQEQILQPLSMSSTAFRPPSTWKARIAPTEEQTVPSRGLVWSEVHDENAWALGGVAGHAGLFSTVSDLARFGQMFLNEGSLDGVRVLHPSSVREMFRLQTPGLPHANRGLGWELHQPWYMGEHADGKRAGHTGFTGTSIVLDRETGWMLIVLTNRVHPTREGPSISNMRKRLADAVEKIIEQ</sequence>
<dbReference type="InterPro" id="IPR001466">
    <property type="entry name" value="Beta-lactam-related"/>
</dbReference>
<dbReference type="GO" id="GO:0016787">
    <property type="term" value="F:hydrolase activity"/>
    <property type="evidence" value="ECO:0007669"/>
    <property type="project" value="UniProtKB-KW"/>
</dbReference>
<accession>A0A8D5UIQ4</accession>
<protein>
    <recommendedName>
        <fullName evidence="2">Beta-lactamase-related domain-containing protein</fullName>
    </recommendedName>
</protein>
<dbReference type="Proteomes" id="UP000677436">
    <property type="component" value="Chromosome"/>
</dbReference>
<proteinExistence type="predicted"/>
<evidence type="ECO:0000313" key="4">
    <source>
        <dbReference type="Proteomes" id="UP000677436"/>
    </source>
</evidence>
<dbReference type="Pfam" id="PF00144">
    <property type="entry name" value="Beta-lactamase"/>
    <property type="match status" value="1"/>
</dbReference>
<dbReference type="SUPFAM" id="SSF56601">
    <property type="entry name" value="beta-lactamase/transpeptidase-like"/>
    <property type="match status" value="1"/>
</dbReference>
<feature type="domain" description="Beta-lactamase-related" evidence="2">
    <location>
        <begin position="42"/>
        <end position="375"/>
    </location>
</feature>
<evidence type="ECO:0000313" key="3">
    <source>
        <dbReference type="EMBL" id="BCU82944.1"/>
    </source>
</evidence>
<dbReference type="AlphaFoldDB" id="A0A8D5UIQ4"/>
<dbReference type="InterPro" id="IPR050789">
    <property type="entry name" value="Diverse_Enzym_Activities"/>
</dbReference>
<reference evidence="3" key="1">
    <citation type="journal article" date="2013" name="Int. J. Syst. Evol. Microbiol.">
        <title>Polycladomyces abyssicola gen. nov., sp. nov., a thermophilic filamentous bacterium isolated from hemipelagic sediment.</title>
        <authorList>
            <person name="Tsubouchi T."/>
            <person name="Shimane Y."/>
            <person name="Mori K."/>
            <person name="Usui K."/>
            <person name="Hiraki T."/>
            <person name="Tame A."/>
            <person name="Uematsu K."/>
            <person name="Maruyama T."/>
            <person name="Hatada Y."/>
        </authorList>
    </citation>
    <scope>NUCLEOTIDE SEQUENCE</scope>
    <source>
        <strain evidence="3">JIR-001</strain>
    </source>
</reference>
<dbReference type="Gene3D" id="3.40.710.10">
    <property type="entry name" value="DD-peptidase/beta-lactamase superfamily"/>
    <property type="match status" value="1"/>
</dbReference>
<dbReference type="PANTHER" id="PTHR43283">
    <property type="entry name" value="BETA-LACTAMASE-RELATED"/>
    <property type="match status" value="1"/>
</dbReference>
<evidence type="ECO:0000256" key="1">
    <source>
        <dbReference type="ARBA" id="ARBA00022801"/>
    </source>
</evidence>
<dbReference type="PANTHER" id="PTHR43283:SF11">
    <property type="entry name" value="BETA-LACTAMASE-RELATED DOMAIN-CONTAINING PROTEIN"/>
    <property type="match status" value="1"/>
</dbReference>
<evidence type="ECO:0000259" key="2">
    <source>
        <dbReference type="Pfam" id="PF00144"/>
    </source>
</evidence>
<gene>
    <name evidence="3" type="ORF">JIR001_27270</name>
</gene>
<keyword evidence="1" id="KW-0378">Hydrolase</keyword>
<name>A0A8D5UIQ4_9BACL</name>
<reference evidence="3" key="2">
    <citation type="journal article" date="2021" name="Microbiol. Resour. Announc.">
        <title>Complete Genome Sequence of Polycladomyces abyssicola JIR-001T, Isolated from Hemipelagic Sediment in Deep Seawater.</title>
        <authorList>
            <person name="Tsubouchi T."/>
            <person name="Kaneko Y."/>
        </authorList>
    </citation>
    <scope>NUCLEOTIDE SEQUENCE</scope>
    <source>
        <strain evidence="3">JIR-001</strain>
    </source>
</reference>
<dbReference type="InterPro" id="IPR012338">
    <property type="entry name" value="Beta-lactam/transpept-like"/>
</dbReference>
<organism evidence="3 4">
    <name type="scientific">Polycladomyces abyssicola</name>
    <dbReference type="NCBI Taxonomy" id="1125966"/>
    <lineage>
        <taxon>Bacteria</taxon>
        <taxon>Bacillati</taxon>
        <taxon>Bacillota</taxon>
        <taxon>Bacilli</taxon>
        <taxon>Bacillales</taxon>
        <taxon>Thermoactinomycetaceae</taxon>
        <taxon>Polycladomyces</taxon>
    </lineage>
</organism>
<keyword evidence="4" id="KW-1185">Reference proteome</keyword>
<dbReference type="EMBL" id="AP024601">
    <property type="protein sequence ID" value="BCU82944.1"/>
    <property type="molecule type" value="Genomic_DNA"/>
</dbReference>
<dbReference type="KEGG" id="pabs:JIR001_27270"/>